<evidence type="ECO:0000256" key="1">
    <source>
        <dbReference type="ARBA" id="ARBA00005165"/>
    </source>
</evidence>
<proteinExistence type="inferred from homology"/>
<feature type="binding site" evidence="9">
    <location>
        <position position="109"/>
    </location>
    <ligand>
        <name>4-amino-2-methyl-5-(diphosphooxymethyl)pyrimidine</name>
        <dbReference type="ChEBI" id="CHEBI:57841"/>
    </ligand>
</feature>
<dbReference type="GO" id="GO:0009229">
    <property type="term" value="P:thiamine diphosphate biosynthetic process"/>
    <property type="evidence" value="ECO:0007669"/>
    <property type="project" value="UniProtKB-UniRule"/>
</dbReference>
<feature type="binding site" evidence="9">
    <location>
        <begin position="186"/>
        <end position="187"/>
    </location>
    <ligand>
        <name>2-[(2R,5Z)-2-carboxy-4-methylthiazol-5(2H)-ylidene]ethyl phosphate</name>
        <dbReference type="ChEBI" id="CHEBI:62899"/>
    </ligand>
</feature>
<evidence type="ECO:0000256" key="11">
    <source>
        <dbReference type="RuleBase" id="RU004253"/>
    </source>
</evidence>
<gene>
    <name evidence="12" type="primary">thiDE</name>
    <name evidence="9" type="synonym">thiE</name>
    <name evidence="12" type="ORF">Lgee_1671</name>
</gene>
<evidence type="ECO:0000256" key="4">
    <source>
        <dbReference type="ARBA" id="ARBA00022842"/>
    </source>
</evidence>
<dbReference type="HAMAP" id="MF_00097">
    <property type="entry name" value="TMP_synthase"/>
    <property type="match status" value="1"/>
</dbReference>
<comment type="pathway">
    <text evidence="1 9 11">Cofactor biosynthesis; thiamine diphosphate biosynthesis; thiamine phosphate from 4-amino-2-methyl-5-diphosphomethylpyrimidine and 4-methyl-5-(2-phosphoethyl)-thiazole: step 1/1.</text>
</comment>
<dbReference type="InterPro" id="IPR036206">
    <property type="entry name" value="ThiamineP_synth_sf"/>
</dbReference>
<dbReference type="GO" id="GO:0005737">
    <property type="term" value="C:cytoplasm"/>
    <property type="evidence" value="ECO:0007669"/>
    <property type="project" value="TreeGrafter"/>
</dbReference>
<organism evidence="12 13">
    <name type="scientific">Legionella geestiana</name>
    <dbReference type="NCBI Taxonomy" id="45065"/>
    <lineage>
        <taxon>Bacteria</taxon>
        <taxon>Pseudomonadati</taxon>
        <taxon>Pseudomonadota</taxon>
        <taxon>Gammaproteobacteria</taxon>
        <taxon>Legionellales</taxon>
        <taxon>Legionellaceae</taxon>
        <taxon>Legionella</taxon>
    </lineage>
</organism>
<keyword evidence="4 9" id="KW-0460">Magnesium</keyword>
<feature type="binding site" evidence="9">
    <location>
        <begin position="38"/>
        <end position="42"/>
    </location>
    <ligand>
        <name>4-amino-2-methyl-5-(diphosphooxymethyl)pyrimidine</name>
        <dbReference type="ChEBI" id="CHEBI:57841"/>
    </ligand>
</feature>
<dbReference type="UniPathway" id="UPA00060">
    <property type="reaction ID" value="UER00141"/>
</dbReference>
<dbReference type="PATRIC" id="fig|45065.4.peg.1807"/>
<dbReference type="AlphaFoldDB" id="A0A0W0TQQ1"/>
<keyword evidence="12" id="KW-0418">Kinase</keyword>
<sequence>MHTPFYRLMLVTEPEPDHIGAWLSFVRNCATQGVTSVQLRVKNAPRGHRLLLATHLKAVLDPLHIPLIINDDLALALTVDAAGAHIGQTDGDPFKAREQLGCSKYLGLSIESLPELLQANACPLDYVAASAVFSTPTKTNLRTLWGFSGVRALSLQSQHPVIGIGGIHAGNTAAVMAHGAQGIAVISALHQAENPAVTCRDLRALTDRGTQS</sequence>
<dbReference type="InterPro" id="IPR034291">
    <property type="entry name" value="TMP_synthase"/>
</dbReference>
<evidence type="ECO:0000313" key="13">
    <source>
        <dbReference type="Proteomes" id="UP000054785"/>
    </source>
</evidence>
<comment type="similarity">
    <text evidence="9 10">Belongs to the thiamine-phosphate synthase family.</text>
</comment>
<evidence type="ECO:0000256" key="5">
    <source>
        <dbReference type="ARBA" id="ARBA00022977"/>
    </source>
</evidence>
<dbReference type="Proteomes" id="UP000054785">
    <property type="component" value="Unassembled WGS sequence"/>
</dbReference>
<dbReference type="CDD" id="cd00564">
    <property type="entry name" value="TMP_TenI"/>
    <property type="match status" value="1"/>
</dbReference>
<evidence type="ECO:0000256" key="7">
    <source>
        <dbReference type="ARBA" id="ARBA00047851"/>
    </source>
</evidence>
<comment type="catalytic activity">
    <reaction evidence="6 9 10">
        <text>4-methyl-5-(2-phosphooxyethyl)-thiazole + 4-amino-2-methyl-5-(diphosphooxymethyl)pyrimidine + H(+) = thiamine phosphate + diphosphate</text>
        <dbReference type="Rhea" id="RHEA:22328"/>
        <dbReference type="ChEBI" id="CHEBI:15378"/>
        <dbReference type="ChEBI" id="CHEBI:33019"/>
        <dbReference type="ChEBI" id="CHEBI:37575"/>
        <dbReference type="ChEBI" id="CHEBI:57841"/>
        <dbReference type="ChEBI" id="CHEBI:58296"/>
        <dbReference type="EC" id="2.5.1.3"/>
    </reaction>
</comment>
<evidence type="ECO:0000256" key="6">
    <source>
        <dbReference type="ARBA" id="ARBA00047334"/>
    </source>
</evidence>
<dbReference type="NCBIfam" id="TIGR00693">
    <property type="entry name" value="thiE"/>
    <property type="match status" value="1"/>
</dbReference>
<accession>A0A0W0TQQ1</accession>
<feature type="binding site" evidence="9">
    <location>
        <position position="90"/>
    </location>
    <ligand>
        <name>Mg(2+)</name>
        <dbReference type="ChEBI" id="CHEBI:18420"/>
    </ligand>
</feature>
<dbReference type="GO" id="GO:0016301">
    <property type="term" value="F:kinase activity"/>
    <property type="evidence" value="ECO:0007669"/>
    <property type="project" value="UniProtKB-KW"/>
</dbReference>
<keyword evidence="5 9" id="KW-0784">Thiamine biosynthesis</keyword>
<comment type="catalytic activity">
    <reaction evidence="7 9 10">
        <text>2-(2-carboxy-4-methylthiazol-5-yl)ethyl phosphate + 4-amino-2-methyl-5-(diphosphooxymethyl)pyrimidine + 2 H(+) = thiamine phosphate + CO2 + diphosphate</text>
        <dbReference type="Rhea" id="RHEA:47848"/>
        <dbReference type="ChEBI" id="CHEBI:15378"/>
        <dbReference type="ChEBI" id="CHEBI:16526"/>
        <dbReference type="ChEBI" id="CHEBI:33019"/>
        <dbReference type="ChEBI" id="CHEBI:37575"/>
        <dbReference type="ChEBI" id="CHEBI:57841"/>
        <dbReference type="ChEBI" id="CHEBI:62890"/>
        <dbReference type="EC" id="2.5.1.3"/>
    </reaction>
</comment>
<dbReference type="Gene3D" id="3.20.20.70">
    <property type="entry name" value="Aldolase class I"/>
    <property type="match status" value="1"/>
</dbReference>
<evidence type="ECO:0000256" key="9">
    <source>
        <dbReference type="HAMAP-Rule" id="MF_00097"/>
    </source>
</evidence>
<keyword evidence="13" id="KW-1185">Reference proteome</keyword>
<evidence type="ECO:0000313" key="12">
    <source>
        <dbReference type="EMBL" id="KTC97895.1"/>
    </source>
</evidence>
<evidence type="ECO:0000256" key="3">
    <source>
        <dbReference type="ARBA" id="ARBA00022723"/>
    </source>
</evidence>
<comment type="catalytic activity">
    <reaction evidence="8 9 10">
        <text>2-[(2R,5Z)-2-carboxy-4-methylthiazol-5(2H)-ylidene]ethyl phosphate + 4-amino-2-methyl-5-(diphosphooxymethyl)pyrimidine + 2 H(+) = thiamine phosphate + CO2 + diphosphate</text>
        <dbReference type="Rhea" id="RHEA:47844"/>
        <dbReference type="ChEBI" id="CHEBI:15378"/>
        <dbReference type="ChEBI" id="CHEBI:16526"/>
        <dbReference type="ChEBI" id="CHEBI:33019"/>
        <dbReference type="ChEBI" id="CHEBI:37575"/>
        <dbReference type="ChEBI" id="CHEBI:57841"/>
        <dbReference type="ChEBI" id="CHEBI:62899"/>
        <dbReference type="EC" id="2.5.1.3"/>
    </reaction>
</comment>
<dbReference type="PANTHER" id="PTHR20857">
    <property type="entry name" value="THIAMINE-PHOSPHATE PYROPHOSPHORYLASE"/>
    <property type="match status" value="1"/>
</dbReference>
<dbReference type="OrthoDB" id="9810880at2"/>
<dbReference type="PANTHER" id="PTHR20857:SF23">
    <property type="entry name" value="THIAMINE BIOSYNTHETIC BIFUNCTIONAL ENZYME"/>
    <property type="match status" value="1"/>
</dbReference>
<dbReference type="GO" id="GO:0000287">
    <property type="term" value="F:magnesium ion binding"/>
    <property type="evidence" value="ECO:0007669"/>
    <property type="project" value="UniProtKB-UniRule"/>
</dbReference>
<comment type="function">
    <text evidence="9">Condenses 4-methyl-5-(beta-hydroxyethyl)thiazole monophosphate (THZ-P) and 2-methyl-4-amino-5-hydroxymethyl pyrimidine pyrophosphate (HMP-PP) to form thiamine monophosphate (TMP).</text>
</comment>
<dbReference type="EMBL" id="LNYC01000068">
    <property type="protein sequence ID" value="KTC97895.1"/>
    <property type="molecule type" value="Genomic_DNA"/>
</dbReference>
<dbReference type="InterPro" id="IPR022998">
    <property type="entry name" value="ThiamineP_synth_TenI"/>
</dbReference>
<reference evidence="12 13" key="1">
    <citation type="submission" date="2015-11" db="EMBL/GenBank/DDBJ databases">
        <title>Genomic analysis of 38 Legionella species identifies large and diverse effector repertoires.</title>
        <authorList>
            <person name="Burstein D."/>
            <person name="Amaro F."/>
            <person name="Zusman T."/>
            <person name="Lifshitz Z."/>
            <person name="Cohen O."/>
            <person name="Gilbert J.A."/>
            <person name="Pupko T."/>
            <person name="Shuman H.A."/>
            <person name="Segal G."/>
        </authorList>
    </citation>
    <scope>NUCLEOTIDE SEQUENCE [LARGE SCALE GENOMIC DNA]</scope>
    <source>
        <strain evidence="12 13">ATCC 49504</strain>
    </source>
</reference>
<feature type="binding site" evidence="9">
    <location>
        <position position="166"/>
    </location>
    <ligand>
        <name>2-[(2R,5Z)-2-carboxy-4-methylthiazol-5(2H)-ylidene]ethyl phosphate</name>
        <dbReference type="ChEBI" id="CHEBI:62899"/>
    </ligand>
</feature>
<protein>
    <recommendedName>
        <fullName evidence="9">Thiamine-phosphate synthase</fullName>
        <shortName evidence="9">TP synthase</shortName>
        <shortName evidence="9">TPS</shortName>
        <ecNumber evidence="9">2.5.1.3</ecNumber>
    </recommendedName>
    <alternativeName>
        <fullName evidence="9">Thiamine-phosphate pyrophosphorylase</fullName>
        <shortName evidence="9">TMP pyrophosphorylase</shortName>
        <shortName evidence="9">TMP-PPase</shortName>
    </alternativeName>
</protein>
<feature type="binding site" evidence="9">
    <location>
        <begin position="135"/>
        <end position="137"/>
    </location>
    <ligand>
        <name>2-[(2R,5Z)-2-carboxy-4-methylthiazol-5(2H)-ylidene]ethyl phosphate</name>
        <dbReference type="ChEBI" id="CHEBI:62899"/>
    </ligand>
</feature>
<dbReference type="EC" id="2.5.1.3" evidence="9"/>
<evidence type="ECO:0000256" key="10">
    <source>
        <dbReference type="RuleBase" id="RU003826"/>
    </source>
</evidence>
<name>A0A0W0TQQ1_9GAMM</name>
<comment type="cofactor">
    <cofactor evidence="9">
        <name>Mg(2+)</name>
        <dbReference type="ChEBI" id="CHEBI:18420"/>
    </cofactor>
    <text evidence="9">Binds 1 Mg(2+) ion per subunit.</text>
</comment>
<feature type="binding site" evidence="9">
    <location>
        <position position="71"/>
    </location>
    <ligand>
        <name>Mg(2+)</name>
        <dbReference type="ChEBI" id="CHEBI:18420"/>
    </ligand>
</feature>
<dbReference type="Pfam" id="PF02581">
    <property type="entry name" value="TMP-TENI"/>
    <property type="match status" value="1"/>
</dbReference>
<dbReference type="SUPFAM" id="SSF51391">
    <property type="entry name" value="Thiamin phosphate synthase"/>
    <property type="match status" value="1"/>
</dbReference>
<dbReference type="RefSeq" id="WP_028386988.1">
    <property type="nucleotide sequence ID" value="NZ_CAAAHN010000001.1"/>
</dbReference>
<keyword evidence="3 9" id="KW-0479">Metal-binding</keyword>
<dbReference type="GO" id="GO:0009228">
    <property type="term" value="P:thiamine biosynthetic process"/>
    <property type="evidence" value="ECO:0007669"/>
    <property type="project" value="UniProtKB-KW"/>
</dbReference>
<dbReference type="GO" id="GO:0004789">
    <property type="term" value="F:thiamine-phosphate diphosphorylase activity"/>
    <property type="evidence" value="ECO:0007669"/>
    <property type="project" value="UniProtKB-UniRule"/>
</dbReference>
<keyword evidence="2 9" id="KW-0808">Transferase</keyword>
<evidence type="ECO:0000256" key="8">
    <source>
        <dbReference type="ARBA" id="ARBA00047883"/>
    </source>
</evidence>
<comment type="caution">
    <text evidence="12">The sequence shown here is derived from an EMBL/GenBank/DDBJ whole genome shotgun (WGS) entry which is preliminary data.</text>
</comment>
<feature type="binding site" evidence="9">
    <location>
        <position position="70"/>
    </location>
    <ligand>
        <name>4-amino-2-methyl-5-(diphosphooxymethyl)pyrimidine</name>
        <dbReference type="ChEBI" id="CHEBI:57841"/>
    </ligand>
</feature>
<dbReference type="STRING" id="45065.Lgee_1671"/>
<dbReference type="InterPro" id="IPR013785">
    <property type="entry name" value="Aldolase_TIM"/>
</dbReference>
<evidence type="ECO:0000256" key="2">
    <source>
        <dbReference type="ARBA" id="ARBA00022679"/>
    </source>
</evidence>
<feature type="binding site" evidence="9">
    <location>
        <position position="138"/>
    </location>
    <ligand>
        <name>4-amino-2-methyl-5-(diphosphooxymethyl)pyrimidine</name>
        <dbReference type="ChEBI" id="CHEBI:57841"/>
    </ligand>
</feature>